<sequence length="423" mass="48533">MAKRTYSSFDRRRKELEQETHRKRPKSDNEDELRWPQRPQSSSLLLKKGLKPDGPPSDLEDDVVSNIAQRKNPISLLDRALDSKLKPTKNKQDGIHGSREEFEKTMQSRRAEKKNSPVPRSAYLPTPPSGAQTQQKKRMNSFFPALNGKAGEIVSKATKSVVTKPTPTPELAAKAVMISTETSKVFETVIKCAEPEEPYQPKQYEADKVPAPRRDLSGDRLSRKSKEAGMWSSNQSTSPFLRLPGEVRKLICEFVLGSENTINICYETYRTVYLHNTPVRNDPIFKYHCTVFDNNTNPYTEKLAGKTKITHSFTLLNGVCRQLYLETAALPYKLNLIAFDSHHIMMNFLIIERRLSRQQRSAITRLVLPNDLPATNVLTALPNLDKIFLGLDNFDKDYWKGWYRVVRNNGEEPRLVDTNKWRR</sequence>
<dbReference type="Proteomes" id="UP000799777">
    <property type="component" value="Unassembled WGS sequence"/>
</dbReference>
<dbReference type="PANTHER" id="PTHR38790:SF4">
    <property type="entry name" value="2EXR DOMAIN-CONTAINING PROTEIN"/>
    <property type="match status" value="1"/>
</dbReference>
<protein>
    <recommendedName>
        <fullName evidence="2">DUF7730 domain-containing protein</fullName>
    </recommendedName>
</protein>
<dbReference type="EMBL" id="ML978174">
    <property type="protein sequence ID" value="KAF2032218.1"/>
    <property type="molecule type" value="Genomic_DNA"/>
</dbReference>
<evidence type="ECO:0000313" key="3">
    <source>
        <dbReference type="EMBL" id="KAF2032218.1"/>
    </source>
</evidence>
<feature type="region of interest" description="Disordered" evidence="1">
    <location>
        <begin position="210"/>
        <end position="233"/>
    </location>
</feature>
<comment type="caution">
    <text evidence="3">The sequence shown here is derived from an EMBL/GenBank/DDBJ whole genome shotgun (WGS) entry which is preliminary data.</text>
</comment>
<evidence type="ECO:0000259" key="2">
    <source>
        <dbReference type="Pfam" id="PF24864"/>
    </source>
</evidence>
<evidence type="ECO:0000256" key="1">
    <source>
        <dbReference type="SAM" id="MobiDB-lite"/>
    </source>
</evidence>
<accession>A0A9P4HCW3</accession>
<dbReference type="AlphaFoldDB" id="A0A9P4HCW3"/>
<feature type="compositionally biased region" description="Basic and acidic residues" evidence="1">
    <location>
        <begin position="9"/>
        <end position="35"/>
    </location>
</feature>
<proteinExistence type="predicted"/>
<feature type="compositionally biased region" description="Basic and acidic residues" evidence="1">
    <location>
        <begin position="79"/>
        <end position="115"/>
    </location>
</feature>
<dbReference type="Pfam" id="PF24864">
    <property type="entry name" value="DUF7730"/>
    <property type="match status" value="1"/>
</dbReference>
<name>A0A9P4HCW3_9PLEO</name>
<dbReference type="OrthoDB" id="5413827at2759"/>
<keyword evidence="4" id="KW-1185">Reference proteome</keyword>
<feature type="domain" description="DUF7730" evidence="2">
    <location>
        <begin position="234"/>
        <end position="384"/>
    </location>
</feature>
<dbReference type="InterPro" id="IPR056632">
    <property type="entry name" value="DUF7730"/>
</dbReference>
<gene>
    <name evidence="3" type="ORF">EK21DRAFT_99100</name>
</gene>
<feature type="compositionally biased region" description="Basic and acidic residues" evidence="1">
    <location>
        <begin position="210"/>
        <end position="227"/>
    </location>
</feature>
<feature type="region of interest" description="Disordered" evidence="1">
    <location>
        <begin position="1"/>
        <end position="136"/>
    </location>
</feature>
<organism evidence="3 4">
    <name type="scientific">Setomelanomma holmii</name>
    <dbReference type="NCBI Taxonomy" id="210430"/>
    <lineage>
        <taxon>Eukaryota</taxon>
        <taxon>Fungi</taxon>
        <taxon>Dikarya</taxon>
        <taxon>Ascomycota</taxon>
        <taxon>Pezizomycotina</taxon>
        <taxon>Dothideomycetes</taxon>
        <taxon>Pleosporomycetidae</taxon>
        <taxon>Pleosporales</taxon>
        <taxon>Pleosporineae</taxon>
        <taxon>Phaeosphaeriaceae</taxon>
        <taxon>Setomelanomma</taxon>
    </lineage>
</organism>
<dbReference type="PANTHER" id="PTHR38790">
    <property type="entry name" value="2EXR DOMAIN-CONTAINING PROTEIN-RELATED"/>
    <property type="match status" value="1"/>
</dbReference>
<reference evidence="3" key="1">
    <citation type="journal article" date="2020" name="Stud. Mycol.">
        <title>101 Dothideomycetes genomes: a test case for predicting lifestyles and emergence of pathogens.</title>
        <authorList>
            <person name="Haridas S."/>
            <person name="Albert R."/>
            <person name="Binder M."/>
            <person name="Bloem J."/>
            <person name="Labutti K."/>
            <person name="Salamov A."/>
            <person name="Andreopoulos B."/>
            <person name="Baker S."/>
            <person name="Barry K."/>
            <person name="Bills G."/>
            <person name="Bluhm B."/>
            <person name="Cannon C."/>
            <person name="Castanera R."/>
            <person name="Culley D."/>
            <person name="Daum C."/>
            <person name="Ezra D."/>
            <person name="Gonzalez J."/>
            <person name="Henrissat B."/>
            <person name="Kuo A."/>
            <person name="Liang C."/>
            <person name="Lipzen A."/>
            <person name="Lutzoni F."/>
            <person name="Magnuson J."/>
            <person name="Mondo S."/>
            <person name="Nolan M."/>
            <person name="Ohm R."/>
            <person name="Pangilinan J."/>
            <person name="Park H.-J."/>
            <person name="Ramirez L."/>
            <person name="Alfaro M."/>
            <person name="Sun H."/>
            <person name="Tritt A."/>
            <person name="Yoshinaga Y."/>
            <person name="Zwiers L.-H."/>
            <person name="Turgeon B."/>
            <person name="Goodwin S."/>
            <person name="Spatafora J."/>
            <person name="Crous P."/>
            <person name="Grigoriev I."/>
        </authorList>
    </citation>
    <scope>NUCLEOTIDE SEQUENCE</scope>
    <source>
        <strain evidence="3">CBS 110217</strain>
    </source>
</reference>
<evidence type="ECO:0000313" key="4">
    <source>
        <dbReference type="Proteomes" id="UP000799777"/>
    </source>
</evidence>